<protein>
    <recommendedName>
        <fullName evidence="1">AMP-dependent synthetase/ligase domain-containing protein</fullName>
    </recommendedName>
</protein>
<dbReference type="SUPFAM" id="SSF56801">
    <property type="entry name" value="Acetyl-CoA synthetase-like"/>
    <property type="match status" value="1"/>
</dbReference>
<feature type="domain" description="AMP-dependent synthetase/ligase" evidence="1">
    <location>
        <begin position="28"/>
        <end position="416"/>
    </location>
</feature>
<organism evidence="2">
    <name type="scientific">marine sediment metagenome</name>
    <dbReference type="NCBI Taxonomy" id="412755"/>
    <lineage>
        <taxon>unclassified sequences</taxon>
        <taxon>metagenomes</taxon>
        <taxon>ecological metagenomes</taxon>
    </lineage>
</organism>
<gene>
    <name evidence="2" type="ORF">S06H3_05568</name>
</gene>
<feature type="non-terminal residue" evidence="2">
    <location>
        <position position="423"/>
    </location>
</feature>
<dbReference type="Gene3D" id="3.40.50.980">
    <property type="match status" value="2"/>
</dbReference>
<dbReference type="EMBL" id="BARV01002078">
    <property type="protein sequence ID" value="GAH89875.1"/>
    <property type="molecule type" value="Genomic_DNA"/>
</dbReference>
<sequence>MERVWHKFYQEGVPPAIDYADITIPKFLENTVKKYPDNIALTFFGKKLDYRKFYESVNRFATALSDLGIKKGDKFSILLPNCPQFVIAYFAANKIGAINVNTNPLYVERELIYQLNDSGSETILCLDLLYPRVKKVKEKTNLKTIIVTSIKDYLPFPLNLLYPIKQKREGHVVKIEKEPGVYLFKDLLNKYPPSPPEVETSPEEIALLQYTGGTTGISKGCILTHKNLIANTLQCESWFVEAIEGKETCLCALPFFHVFGMTVAMLYSVQCGYNMILMPKFEVESALKLIKKHKPTIFPGVPAMYAAINYHPDVEKYDLSSIKYCISGAAPLPVEICKKFEELTGAKLVEGYGLTETSPVTHCNPFVGLRKIGSIGVPFPDTDAKIMDIETGENEMPVGEPGELAIFGPQVMKGYWNKPEETK</sequence>
<evidence type="ECO:0000259" key="1">
    <source>
        <dbReference type="Pfam" id="PF00501"/>
    </source>
</evidence>
<reference evidence="2" key="1">
    <citation type="journal article" date="2014" name="Front. Microbiol.">
        <title>High frequency of phylogenetically diverse reductive dehalogenase-homologous genes in deep subseafloor sedimentary metagenomes.</title>
        <authorList>
            <person name="Kawai M."/>
            <person name="Futagami T."/>
            <person name="Toyoda A."/>
            <person name="Takaki Y."/>
            <person name="Nishi S."/>
            <person name="Hori S."/>
            <person name="Arai W."/>
            <person name="Tsubouchi T."/>
            <person name="Morono Y."/>
            <person name="Uchiyama I."/>
            <person name="Ito T."/>
            <person name="Fujiyama A."/>
            <person name="Inagaki F."/>
            <person name="Takami H."/>
        </authorList>
    </citation>
    <scope>NUCLEOTIDE SEQUENCE</scope>
    <source>
        <strain evidence="2">Expedition CK06-06</strain>
    </source>
</reference>
<comment type="caution">
    <text evidence="2">The sequence shown here is derived from an EMBL/GenBank/DDBJ whole genome shotgun (WGS) entry which is preliminary data.</text>
</comment>
<dbReference type="Gene3D" id="2.30.38.10">
    <property type="entry name" value="Luciferase, Domain 3"/>
    <property type="match status" value="1"/>
</dbReference>
<name>X1K8C0_9ZZZZ</name>
<dbReference type="PROSITE" id="PS00455">
    <property type="entry name" value="AMP_BINDING"/>
    <property type="match status" value="1"/>
</dbReference>
<dbReference type="AlphaFoldDB" id="X1K8C0"/>
<dbReference type="PANTHER" id="PTHR24096">
    <property type="entry name" value="LONG-CHAIN-FATTY-ACID--COA LIGASE"/>
    <property type="match status" value="1"/>
</dbReference>
<dbReference type="Pfam" id="PF00501">
    <property type="entry name" value="AMP-binding"/>
    <property type="match status" value="1"/>
</dbReference>
<dbReference type="GO" id="GO:0016405">
    <property type="term" value="F:CoA-ligase activity"/>
    <property type="evidence" value="ECO:0007669"/>
    <property type="project" value="TreeGrafter"/>
</dbReference>
<dbReference type="InterPro" id="IPR020845">
    <property type="entry name" value="AMP-binding_CS"/>
</dbReference>
<proteinExistence type="predicted"/>
<accession>X1K8C0</accession>
<evidence type="ECO:0000313" key="2">
    <source>
        <dbReference type="EMBL" id="GAH89875.1"/>
    </source>
</evidence>
<dbReference type="InterPro" id="IPR000873">
    <property type="entry name" value="AMP-dep_synth/lig_dom"/>
</dbReference>